<feature type="transmembrane region" description="Helical" evidence="6">
    <location>
        <begin position="56"/>
        <end position="76"/>
    </location>
</feature>
<feature type="transmembrane region" description="Helical" evidence="6">
    <location>
        <begin position="125"/>
        <end position="145"/>
    </location>
</feature>
<evidence type="ECO:0000256" key="4">
    <source>
        <dbReference type="ARBA" id="ARBA00022989"/>
    </source>
</evidence>
<dbReference type="Pfam" id="PF13440">
    <property type="entry name" value="Polysacc_synt_3"/>
    <property type="match status" value="1"/>
</dbReference>
<accession>A0ABP7LMB8</accession>
<feature type="transmembrane region" description="Helical" evidence="6">
    <location>
        <begin position="371"/>
        <end position="390"/>
    </location>
</feature>
<evidence type="ECO:0000313" key="7">
    <source>
        <dbReference type="EMBL" id="GAA3904730.1"/>
    </source>
</evidence>
<organism evidence="7 8">
    <name type="scientific">Halomonas cibimaris</name>
    <dbReference type="NCBI Taxonomy" id="657012"/>
    <lineage>
        <taxon>Bacteria</taxon>
        <taxon>Pseudomonadati</taxon>
        <taxon>Pseudomonadota</taxon>
        <taxon>Gammaproteobacteria</taxon>
        <taxon>Oceanospirillales</taxon>
        <taxon>Halomonadaceae</taxon>
        <taxon>Halomonas</taxon>
    </lineage>
</organism>
<dbReference type="EMBL" id="BAAAZT010000065">
    <property type="protein sequence ID" value="GAA3904730.1"/>
    <property type="molecule type" value="Genomic_DNA"/>
</dbReference>
<keyword evidence="8" id="KW-1185">Reference proteome</keyword>
<keyword evidence="3 6" id="KW-0812">Transmembrane</keyword>
<keyword evidence="5 6" id="KW-0472">Membrane</keyword>
<evidence type="ECO:0000256" key="1">
    <source>
        <dbReference type="ARBA" id="ARBA00004651"/>
    </source>
</evidence>
<evidence type="ECO:0000256" key="3">
    <source>
        <dbReference type="ARBA" id="ARBA00022692"/>
    </source>
</evidence>
<comment type="subcellular location">
    <subcellularLocation>
        <location evidence="1">Cell membrane</location>
        <topology evidence="1">Multi-pass membrane protein</topology>
    </subcellularLocation>
</comment>
<dbReference type="PANTHER" id="PTHR30250">
    <property type="entry name" value="PST FAMILY PREDICTED COLANIC ACID TRANSPORTER"/>
    <property type="match status" value="1"/>
</dbReference>
<keyword evidence="4 6" id="KW-1133">Transmembrane helix</keyword>
<feature type="transmembrane region" description="Helical" evidence="6">
    <location>
        <begin position="88"/>
        <end position="113"/>
    </location>
</feature>
<evidence type="ECO:0000256" key="5">
    <source>
        <dbReference type="ARBA" id="ARBA00023136"/>
    </source>
</evidence>
<comment type="caution">
    <text evidence="7">The sequence shown here is derived from an EMBL/GenBank/DDBJ whole genome shotgun (WGS) entry which is preliminary data.</text>
</comment>
<keyword evidence="2" id="KW-1003">Cell membrane</keyword>
<feature type="transmembrane region" description="Helical" evidence="6">
    <location>
        <begin position="311"/>
        <end position="331"/>
    </location>
</feature>
<feature type="transmembrane region" description="Helical" evidence="6">
    <location>
        <begin position="343"/>
        <end position="364"/>
    </location>
</feature>
<evidence type="ECO:0000256" key="6">
    <source>
        <dbReference type="SAM" id="Phobius"/>
    </source>
</evidence>
<evidence type="ECO:0000313" key="8">
    <source>
        <dbReference type="Proteomes" id="UP001500133"/>
    </source>
</evidence>
<dbReference type="PANTHER" id="PTHR30250:SF28">
    <property type="entry name" value="POLYSACCHARIDE BIOSYNTHESIS PROTEIN"/>
    <property type="match status" value="1"/>
</dbReference>
<dbReference type="RefSeq" id="WP_344703660.1">
    <property type="nucleotide sequence ID" value="NZ_BAAAZT010000065.1"/>
</dbReference>
<proteinExistence type="predicted"/>
<feature type="transmembrane region" description="Helical" evidence="6">
    <location>
        <begin position="428"/>
        <end position="447"/>
    </location>
</feature>
<evidence type="ECO:0008006" key="9">
    <source>
        <dbReference type="Google" id="ProtNLM"/>
    </source>
</evidence>
<evidence type="ECO:0000256" key="2">
    <source>
        <dbReference type="ARBA" id="ARBA00022475"/>
    </source>
</evidence>
<sequence>MTLASLKARAVRLLPNNAFARSVSVLVGGTAGAQLLMVLASPLLTRLYTPDDFGLLAVYAGLLGVLAVIASLRYELAIPLPESDQDAASIVVLSLLSVLGVTLITAVLVLMAGDSIASVLGVPQLAGLLWLLPLGVLLQGCYKVFNYWAIRTKQFPLIAKTRLRQTLGTLAIQLLGAEAGSISLLGGQATGQGVGSITLARAALQRPELRRWRWRDVWHSAKRYRDFPLFSTWGGFFNSAGQQLPPLLFASLFSAGAAGLYALAHRVLTLPMSIVGQAVGNVFFSSAAEAYREGRLGPLVSNVHEKLAQIAMPPALVLIVIGPDLFALVFGEQWRSAGDFARWMAPWLYMVFITSPLSTLFSVMEKQAQGLLFQVILLLARVVAITLGAWQENLIVAVMLFSGASALCWVGFLAWITRITGNTKGMMLRPAASTFFVSLASVAPLWLGTHWPTFSVIWWLLAMATAGLMAIHYWRLFRKAF</sequence>
<name>A0ABP7LMB8_9GAMM</name>
<dbReference type="InterPro" id="IPR050833">
    <property type="entry name" value="Poly_Biosynth_Transport"/>
</dbReference>
<feature type="transmembrane region" description="Helical" evidence="6">
    <location>
        <begin position="21"/>
        <end position="44"/>
    </location>
</feature>
<protein>
    <recommendedName>
        <fullName evidence="9">Polysaccharide biosynthesis protein</fullName>
    </recommendedName>
</protein>
<feature type="transmembrane region" description="Helical" evidence="6">
    <location>
        <begin position="396"/>
        <end position="416"/>
    </location>
</feature>
<gene>
    <name evidence="7" type="ORF">GCM10022228_13670</name>
</gene>
<feature type="transmembrane region" description="Helical" evidence="6">
    <location>
        <begin position="453"/>
        <end position="474"/>
    </location>
</feature>
<dbReference type="Proteomes" id="UP001500133">
    <property type="component" value="Unassembled WGS sequence"/>
</dbReference>
<reference evidence="8" key="1">
    <citation type="journal article" date="2019" name="Int. J. Syst. Evol. Microbiol.">
        <title>The Global Catalogue of Microorganisms (GCM) 10K type strain sequencing project: providing services to taxonomists for standard genome sequencing and annotation.</title>
        <authorList>
            <consortium name="The Broad Institute Genomics Platform"/>
            <consortium name="The Broad Institute Genome Sequencing Center for Infectious Disease"/>
            <person name="Wu L."/>
            <person name="Ma J."/>
        </authorList>
    </citation>
    <scope>NUCLEOTIDE SEQUENCE [LARGE SCALE GENOMIC DNA]</scope>
    <source>
        <strain evidence="8">JCM 16914</strain>
    </source>
</reference>